<evidence type="ECO:0000256" key="2">
    <source>
        <dbReference type="ARBA" id="ARBA00012485"/>
    </source>
</evidence>
<name>A0A177AI72_9PEZI</name>
<organism evidence="8">
    <name type="scientific">Pseudogymnoascus destructans</name>
    <dbReference type="NCBI Taxonomy" id="655981"/>
    <lineage>
        <taxon>Eukaryota</taxon>
        <taxon>Fungi</taxon>
        <taxon>Dikarya</taxon>
        <taxon>Ascomycota</taxon>
        <taxon>Pezizomycotina</taxon>
        <taxon>Leotiomycetes</taxon>
        <taxon>Thelebolales</taxon>
        <taxon>Thelebolaceae</taxon>
        <taxon>Pseudogymnoascus</taxon>
    </lineage>
</organism>
<feature type="region of interest" description="Disordered" evidence="6">
    <location>
        <begin position="483"/>
        <end position="506"/>
    </location>
</feature>
<dbReference type="InterPro" id="IPR000569">
    <property type="entry name" value="HECT_dom"/>
</dbReference>
<feature type="compositionally biased region" description="Basic and acidic residues" evidence="6">
    <location>
        <begin position="381"/>
        <end position="394"/>
    </location>
</feature>
<dbReference type="OrthoDB" id="5981550at2759"/>
<dbReference type="Gene3D" id="6.10.130.10">
    <property type="entry name" value="Ubiquitin-protein ligase E3A, N-terminal zinc-binding domain (AZUL)"/>
    <property type="match status" value="1"/>
</dbReference>
<evidence type="ECO:0000313" key="8">
    <source>
        <dbReference type="EMBL" id="OAF61769.1"/>
    </source>
</evidence>
<feature type="domain" description="HECT" evidence="7">
    <location>
        <begin position="962"/>
        <end position="1337"/>
    </location>
</feature>
<feature type="region of interest" description="Disordered" evidence="6">
    <location>
        <begin position="274"/>
        <end position="459"/>
    </location>
</feature>
<dbReference type="Pfam" id="PF16558">
    <property type="entry name" value="AZUL"/>
    <property type="match status" value="1"/>
</dbReference>
<dbReference type="SMART" id="SM00119">
    <property type="entry name" value="HECTc"/>
    <property type="match status" value="1"/>
</dbReference>
<dbReference type="Gene3D" id="3.90.1750.10">
    <property type="entry name" value="Hect, E3 ligase catalytic domains"/>
    <property type="match status" value="1"/>
</dbReference>
<dbReference type="InterPro" id="IPR032353">
    <property type="entry name" value="AZUL"/>
</dbReference>
<feature type="active site" description="Glycyl thioester intermediate" evidence="5">
    <location>
        <position position="1305"/>
    </location>
</feature>
<dbReference type="GO" id="GO:0061630">
    <property type="term" value="F:ubiquitin protein ligase activity"/>
    <property type="evidence" value="ECO:0007669"/>
    <property type="project" value="UniProtKB-EC"/>
</dbReference>
<dbReference type="RefSeq" id="XP_024327043.1">
    <property type="nucleotide sequence ID" value="XM_024465207.1"/>
</dbReference>
<dbReference type="PROSITE" id="PS50237">
    <property type="entry name" value="HECT"/>
    <property type="match status" value="1"/>
</dbReference>
<dbReference type="eggNOG" id="KOG0941">
    <property type="taxonomic scope" value="Eukaryota"/>
</dbReference>
<protein>
    <recommendedName>
        <fullName evidence="2">HECT-type E3 ubiquitin transferase</fullName>
        <ecNumber evidence="2">2.3.2.26</ecNumber>
    </recommendedName>
</protein>
<dbReference type="InterPro" id="IPR042556">
    <property type="entry name" value="AZUL_sf"/>
</dbReference>
<evidence type="ECO:0000256" key="5">
    <source>
        <dbReference type="PROSITE-ProRule" id="PRU00104"/>
    </source>
</evidence>
<dbReference type="EMBL" id="KV441388">
    <property type="protein sequence ID" value="OAF61769.1"/>
    <property type="molecule type" value="Genomic_DNA"/>
</dbReference>
<evidence type="ECO:0000256" key="4">
    <source>
        <dbReference type="ARBA" id="ARBA00022786"/>
    </source>
</evidence>
<dbReference type="PANTHER" id="PTHR45700">
    <property type="entry name" value="UBIQUITIN-PROTEIN LIGASE E3C"/>
    <property type="match status" value="1"/>
</dbReference>
<keyword evidence="4 5" id="KW-0833">Ubl conjugation pathway</keyword>
<dbReference type="EC" id="2.3.2.26" evidence="2"/>
<evidence type="ECO:0000259" key="7">
    <source>
        <dbReference type="PROSITE" id="PS50237"/>
    </source>
</evidence>
<feature type="compositionally biased region" description="Polar residues" evidence="6">
    <location>
        <begin position="328"/>
        <end position="352"/>
    </location>
</feature>
<dbReference type="GO" id="GO:0000209">
    <property type="term" value="P:protein polyubiquitination"/>
    <property type="evidence" value="ECO:0007669"/>
    <property type="project" value="InterPro"/>
</dbReference>
<dbReference type="InterPro" id="IPR044611">
    <property type="entry name" value="E3A/B/C-like"/>
</dbReference>
<dbReference type="GeneID" id="36284621"/>
<accession>A0A177AI72</accession>
<feature type="region of interest" description="Disordered" evidence="6">
    <location>
        <begin position="1276"/>
        <end position="1297"/>
    </location>
</feature>
<feature type="compositionally biased region" description="Basic and acidic residues" evidence="6">
    <location>
        <begin position="152"/>
        <end position="190"/>
    </location>
</feature>
<dbReference type="Pfam" id="PF00632">
    <property type="entry name" value="HECT"/>
    <property type="match status" value="1"/>
</dbReference>
<dbReference type="Gene3D" id="3.30.2410.10">
    <property type="entry name" value="Hect, E3 ligase catalytic domain"/>
    <property type="match status" value="1"/>
</dbReference>
<dbReference type="PANTHER" id="PTHR45700:SF8">
    <property type="entry name" value="HECT-TYPE E3 UBIQUITIN TRANSFERASE"/>
    <property type="match status" value="1"/>
</dbReference>
<dbReference type="Gene3D" id="3.30.2160.10">
    <property type="entry name" value="Hect, E3 ligase catalytic domain"/>
    <property type="match status" value="1"/>
</dbReference>
<reference evidence="8" key="1">
    <citation type="submission" date="2016-03" db="EMBL/GenBank/DDBJ databases">
        <title>Updated assembly of Pseudogymnoascus destructans, the fungus causing white-nose syndrome of bats.</title>
        <authorList>
            <person name="Palmer J.M."/>
            <person name="Drees K.P."/>
            <person name="Foster J.T."/>
            <person name="Lindner D.L."/>
        </authorList>
    </citation>
    <scope>NUCLEOTIDE SEQUENCE [LARGE SCALE GENOMIC DNA]</scope>
    <source>
        <strain evidence="8">20631-21</strain>
    </source>
</reference>
<dbReference type="VEuPathDB" id="FungiDB:GMDG_01977"/>
<sequence length="1337" mass="148369">MTRDTPANGFNVDPQVLSALWTAQTPSFPHLPPDAPPELLENAVDVRDPQRVYSIYRASRRYNFQLLVERFILQIRYGCRVPYCTTATCFTYRRRVAGAKPIRRYNATSARTLACHLATQDDPESALCPHMNAYPEPKQPGNPPASQHTKARSGDTRKSVDNDGLEREAVDLLVEDSNRRRSGAKSERLPRPSSEGQNSGADVTRDKPLLILSREDGQVDDISLSSHLDKQSVKIDPRSFVQNVFNTDAMKMLEWLTPTSFGSLASSLTVMRNFLSSDPGPNPTETPPAASQGDTEPKNVGQQTLPTLQEGDILGSLPASESIRYKSKSGTPGTATNDGTSADRQSTSATSGHNRHRRRSDLASSPPPPAFKPLNSAVLPEVRRRDSSEHDKSVKLHRRGSFSEDGMSQRRRSSDSHSSISSKKSRIGLSPSIKAATTFATQETPLPAPRGNELASSKTSGVTSMVGLGLGGDLAKGASVFNASEKARQESQPSESENPKDENLPQSLSTLTVDSIELICNILLADGILNFKTGGISSMDEARLCKAMSRPPKLKIQRQPNTAKAWKIFAEQSLFYVLSDRKALIRSFSTESNVLLDSRTLTYCLARISRVAFDVLFDGLWSVAADLYDMPRQLSDIQDVGNQQLGGDSHTGSSTTKEEASKIMIICLHALVAAAPYSQNLFVTRPASLSRGRGLSYTRHYPYASDYALRLDDVLSNELALRLARRLFAAISARRCFQELEQLNNWESVGLVQRTDILDDVLESLESFDIERSPPSPDTQRLPDETRSATILIDWARTVILQDWKATAIVPADGAFGGALALVKAIYDRRKPLLLTEQNFRAEFFADRLDSTEMPLEWLTFAPNRKSVHLLDYPFLFSKASLVTYFRAINFSRMSSAFDSAGTMSIRVTTIAYSSQWSLVTDPARRDHLNEKLRVATSKFLVLQIRRSHVLVDAFDKLWRREERELLRPLKIKLGEEAGEEGSDSGGVQQEFFRLAIAEALNPDYGAFTIDERTKMIWFQASSPEPLWKFELIGLLVGLAIYNGLTLPVTFPKVLYRKLLNQPVTELHHIEDGWPELAAGLTSLLEWDEKDGLVSDVFCRTYEFSANVFGAPVSIDMSAPSPSPWPQFASLSHTKISSELASEAAEAPMVDASNRNDYVSDYISHLATLSVAPQFGAFQRGFLTCLEPRSLALFTPSLLQSTVEGVQDIDVAELRRYARYVGWDADHRAIKDFWSVVRRFGTEEKKRLLEFVTASDRVPVGGMRNLVFVVQRNGEGEEGDVAEEEEGEGTEGHVGRGRLPTSYTCYGTLLLPEYKDRETLRRKLSMALENAKGFGFA</sequence>
<evidence type="ECO:0000256" key="1">
    <source>
        <dbReference type="ARBA" id="ARBA00000885"/>
    </source>
</evidence>
<gene>
    <name evidence="8" type="ORF">VC83_01532</name>
</gene>
<dbReference type="Proteomes" id="UP000077154">
    <property type="component" value="Unassembled WGS sequence"/>
</dbReference>
<feature type="compositionally biased region" description="Acidic residues" evidence="6">
    <location>
        <begin position="1276"/>
        <end position="1289"/>
    </location>
</feature>
<feature type="region of interest" description="Disordered" evidence="6">
    <location>
        <begin position="126"/>
        <end position="206"/>
    </location>
</feature>
<comment type="catalytic activity">
    <reaction evidence="1">
        <text>S-ubiquitinyl-[E2 ubiquitin-conjugating enzyme]-L-cysteine + [acceptor protein]-L-lysine = [E2 ubiquitin-conjugating enzyme]-L-cysteine + N(6)-ubiquitinyl-[acceptor protein]-L-lysine.</text>
        <dbReference type="EC" id="2.3.2.26"/>
    </reaction>
</comment>
<proteinExistence type="predicted"/>
<keyword evidence="3" id="KW-0808">Transferase</keyword>
<dbReference type="InterPro" id="IPR035983">
    <property type="entry name" value="Hect_E3_ubiquitin_ligase"/>
</dbReference>
<evidence type="ECO:0000256" key="3">
    <source>
        <dbReference type="ARBA" id="ARBA00022679"/>
    </source>
</evidence>
<evidence type="ECO:0000256" key="6">
    <source>
        <dbReference type="SAM" id="MobiDB-lite"/>
    </source>
</evidence>
<dbReference type="SUPFAM" id="SSF56204">
    <property type="entry name" value="Hect, E3 ligase catalytic domain"/>
    <property type="match status" value="1"/>
</dbReference>